<dbReference type="EMBL" id="KL897008">
    <property type="protein sequence ID" value="KGL84072.1"/>
    <property type="molecule type" value="Genomic_DNA"/>
</dbReference>
<evidence type="ECO:0000313" key="1">
    <source>
        <dbReference type="EMBL" id="KGL84072.1"/>
    </source>
</evidence>
<feature type="non-terminal residue" evidence="1">
    <location>
        <position position="1"/>
    </location>
</feature>
<feature type="non-terminal residue" evidence="1">
    <location>
        <position position="46"/>
    </location>
</feature>
<organism evidence="1 2">
    <name type="scientific">Tinamus guttatus</name>
    <name type="common">White-throated tinamou</name>
    <dbReference type="NCBI Taxonomy" id="94827"/>
    <lineage>
        <taxon>Eukaryota</taxon>
        <taxon>Metazoa</taxon>
        <taxon>Chordata</taxon>
        <taxon>Craniata</taxon>
        <taxon>Vertebrata</taxon>
        <taxon>Euteleostomi</taxon>
        <taxon>Archelosauria</taxon>
        <taxon>Archosauria</taxon>
        <taxon>Dinosauria</taxon>
        <taxon>Saurischia</taxon>
        <taxon>Theropoda</taxon>
        <taxon>Coelurosauria</taxon>
        <taxon>Aves</taxon>
        <taxon>Palaeognathae</taxon>
        <taxon>Tinamiformes</taxon>
        <taxon>Tinamidae</taxon>
        <taxon>Tinamus</taxon>
    </lineage>
</organism>
<keyword evidence="2" id="KW-1185">Reference proteome</keyword>
<accession>A0A099ZQK0</accession>
<reference evidence="1 2" key="1">
    <citation type="submission" date="2014-06" db="EMBL/GenBank/DDBJ databases">
        <title>Genome evolution of avian class.</title>
        <authorList>
            <person name="Zhang G."/>
            <person name="Li C."/>
        </authorList>
    </citation>
    <scope>NUCLEOTIDE SEQUENCE [LARGE SCALE GENOMIC DNA]</scope>
    <source>
        <strain evidence="1">BGI_N309</strain>
    </source>
</reference>
<name>A0A099ZQK0_TINGU</name>
<protein>
    <submittedName>
        <fullName evidence="1">Uncharacterized protein</fullName>
    </submittedName>
</protein>
<dbReference type="AlphaFoldDB" id="A0A099ZQK0"/>
<evidence type="ECO:0000313" key="2">
    <source>
        <dbReference type="Proteomes" id="UP000053641"/>
    </source>
</evidence>
<sequence length="46" mass="4931">AGAALRQAEIAGQSAEFWLLGFPVDVNPPDGISFLNVIHILQKVQV</sequence>
<gene>
    <name evidence="1" type="ORF">N309_08720</name>
</gene>
<proteinExistence type="predicted"/>
<dbReference type="Proteomes" id="UP000053641">
    <property type="component" value="Unassembled WGS sequence"/>
</dbReference>